<comment type="similarity">
    <text evidence="14 16">Belongs to the type III pantothenate kinase family.</text>
</comment>
<accession>A0ABU9TVA2</accession>
<evidence type="ECO:0000313" key="18">
    <source>
        <dbReference type="Proteomes" id="UP001449225"/>
    </source>
</evidence>
<evidence type="ECO:0000256" key="5">
    <source>
        <dbReference type="ARBA" id="ARBA00011738"/>
    </source>
</evidence>
<dbReference type="CDD" id="cd24015">
    <property type="entry name" value="ASKHA_NBD_PanK-III"/>
    <property type="match status" value="1"/>
</dbReference>
<comment type="subcellular location">
    <subcellularLocation>
        <location evidence="3 16">Cytoplasm</location>
    </subcellularLocation>
</comment>
<dbReference type="NCBIfam" id="TIGR00671">
    <property type="entry name" value="baf"/>
    <property type="match status" value="1"/>
</dbReference>
<dbReference type="EC" id="2.7.1.33" evidence="6 16"/>
<comment type="function">
    <text evidence="16">Catalyzes the phosphorylation of pantothenate (Pan), the first step in CoA biosynthesis.</text>
</comment>
<evidence type="ECO:0000256" key="3">
    <source>
        <dbReference type="ARBA" id="ARBA00004496"/>
    </source>
</evidence>
<dbReference type="RefSeq" id="WP_342854670.1">
    <property type="nucleotide sequence ID" value="NZ_JBBMRA010000011.1"/>
</dbReference>
<evidence type="ECO:0000256" key="10">
    <source>
        <dbReference type="ARBA" id="ARBA00022777"/>
    </source>
</evidence>
<feature type="binding site" evidence="16">
    <location>
        <position position="175"/>
    </location>
    <ligand>
        <name>substrate</name>
    </ligand>
</feature>
<dbReference type="HAMAP" id="MF_01274">
    <property type="entry name" value="Pantothen_kinase_3"/>
    <property type="match status" value="1"/>
</dbReference>
<evidence type="ECO:0000256" key="9">
    <source>
        <dbReference type="ARBA" id="ARBA00022741"/>
    </source>
</evidence>
<evidence type="ECO:0000256" key="1">
    <source>
        <dbReference type="ARBA" id="ARBA00001206"/>
    </source>
</evidence>
<keyword evidence="7 16" id="KW-0963">Cytoplasm</keyword>
<comment type="subunit">
    <text evidence="5 16">Homodimer.</text>
</comment>
<evidence type="ECO:0000313" key="17">
    <source>
        <dbReference type="EMBL" id="MEM5537169.1"/>
    </source>
</evidence>
<comment type="catalytic activity">
    <reaction evidence="1 16">
        <text>(R)-pantothenate + ATP = (R)-4'-phosphopantothenate + ADP + H(+)</text>
        <dbReference type="Rhea" id="RHEA:16373"/>
        <dbReference type="ChEBI" id="CHEBI:10986"/>
        <dbReference type="ChEBI" id="CHEBI:15378"/>
        <dbReference type="ChEBI" id="CHEBI:29032"/>
        <dbReference type="ChEBI" id="CHEBI:30616"/>
        <dbReference type="ChEBI" id="CHEBI:456216"/>
        <dbReference type="EC" id="2.7.1.33"/>
    </reaction>
</comment>
<feature type="binding site" evidence="16">
    <location>
        <position position="122"/>
    </location>
    <ligand>
        <name>ATP</name>
        <dbReference type="ChEBI" id="CHEBI:30616"/>
    </ligand>
</feature>
<evidence type="ECO:0000256" key="7">
    <source>
        <dbReference type="ARBA" id="ARBA00022490"/>
    </source>
</evidence>
<comment type="cofactor">
    <cofactor evidence="16">
        <name>NH4(+)</name>
        <dbReference type="ChEBI" id="CHEBI:28938"/>
    </cofactor>
    <cofactor evidence="16">
        <name>K(+)</name>
        <dbReference type="ChEBI" id="CHEBI:29103"/>
    </cofactor>
    <text evidence="16">A monovalent cation. Ammonium or potassium.</text>
</comment>
<evidence type="ECO:0000256" key="12">
    <source>
        <dbReference type="ARBA" id="ARBA00022958"/>
    </source>
</evidence>
<reference evidence="17 18" key="1">
    <citation type="submission" date="2024-03" db="EMBL/GenBank/DDBJ databases">
        <title>Community enrichment and isolation of bacterial strains for fucoidan degradation.</title>
        <authorList>
            <person name="Sichert A."/>
        </authorList>
    </citation>
    <scope>NUCLEOTIDE SEQUENCE [LARGE SCALE GENOMIC DNA]</scope>
    <source>
        <strain evidence="17 18">AS76</strain>
    </source>
</reference>
<dbReference type="EMBL" id="JBBMRA010000011">
    <property type="protein sequence ID" value="MEM5537169.1"/>
    <property type="molecule type" value="Genomic_DNA"/>
</dbReference>
<evidence type="ECO:0000256" key="6">
    <source>
        <dbReference type="ARBA" id="ARBA00012102"/>
    </source>
</evidence>
<dbReference type="PANTHER" id="PTHR34265">
    <property type="entry name" value="TYPE III PANTOTHENATE KINASE"/>
    <property type="match status" value="1"/>
</dbReference>
<dbReference type="InterPro" id="IPR043129">
    <property type="entry name" value="ATPase_NBD"/>
</dbReference>
<feature type="binding site" evidence="16">
    <location>
        <begin position="6"/>
        <end position="13"/>
    </location>
    <ligand>
        <name>ATP</name>
        <dbReference type="ChEBI" id="CHEBI:30616"/>
    </ligand>
</feature>
<evidence type="ECO:0000256" key="16">
    <source>
        <dbReference type="HAMAP-Rule" id="MF_01274"/>
    </source>
</evidence>
<keyword evidence="10 16" id="KW-0418">Kinase</keyword>
<protein>
    <recommendedName>
        <fullName evidence="15 16">Type III pantothenate kinase</fullName>
        <ecNumber evidence="6 16">2.7.1.33</ecNumber>
    </recommendedName>
    <alternativeName>
        <fullName evidence="16">PanK-III</fullName>
    </alternativeName>
    <alternativeName>
        <fullName evidence="16">Pantothenic acid kinase</fullName>
    </alternativeName>
</protein>
<gene>
    <name evidence="16" type="primary">coaX</name>
    <name evidence="17" type="ORF">WNY58_12275</name>
</gene>
<feature type="binding site" evidence="16">
    <location>
        <position position="119"/>
    </location>
    <ligand>
        <name>K(+)</name>
        <dbReference type="ChEBI" id="CHEBI:29103"/>
    </ligand>
</feature>
<evidence type="ECO:0000256" key="14">
    <source>
        <dbReference type="ARBA" id="ARBA00038036"/>
    </source>
</evidence>
<keyword evidence="8 16" id="KW-0808">Transferase</keyword>
<dbReference type="Pfam" id="PF03309">
    <property type="entry name" value="Pan_kinase"/>
    <property type="match status" value="1"/>
</dbReference>
<comment type="cofactor">
    <cofactor evidence="2">
        <name>K(+)</name>
        <dbReference type="ChEBI" id="CHEBI:29103"/>
    </cofactor>
</comment>
<evidence type="ECO:0000256" key="13">
    <source>
        <dbReference type="ARBA" id="ARBA00022993"/>
    </source>
</evidence>
<evidence type="ECO:0000256" key="15">
    <source>
        <dbReference type="ARBA" id="ARBA00040883"/>
    </source>
</evidence>
<keyword evidence="13 16" id="KW-0173">Coenzyme A biosynthesis</keyword>
<evidence type="ECO:0000256" key="2">
    <source>
        <dbReference type="ARBA" id="ARBA00001958"/>
    </source>
</evidence>
<comment type="pathway">
    <text evidence="4 16">Cofactor biosynthesis; coenzyme A biosynthesis; CoA from (R)-pantothenate: step 1/5.</text>
</comment>
<dbReference type="InterPro" id="IPR004619">
    <property type="entry name" value="Type_III_PanK"/>
</dbReference>
<evidence type="ECO:0000256" key="8">
    <source>
        <dbReference type="ARBA" id="ARBA00022679"/>
    </source>
</evidence>
<name>A0ABU9TVA2_9GAMM</name>
<feature type="active site" description="Proton acceptor" evidence="16">
    <location>
        <position position="99"/>
    </location>
</feature>
<keyword evidence="9 16" id="KW-0547">Nucleotide-binding</keyword>
<evidence type="ECO:0000256" key="4">
    <source>
        <dbReference type="ARBA" id="ARBA00005225"/>
    </source>
</evidence>
<dbReference type="PANTHER" id="PTHR34265:SF1">
    <property type="entry name" value="TYPE III PANTOTHENATE KINASE"/>
    <property type="match status" value="1"/>
</dbReference>
<comment type="caution">
    <text evidence="17">The sequence shown here is derived from an EMBL/GenBank/DDBJ whole genome shotgun (WGS) entry which is preliminary data.</text>
</comment>
<keyword evidence="16" id="KW-0479">Metal-binding</keyword>
<dbReference type="SUPFAM" id="SSF53067">
    <property type="entry name" value="Actin-like ATPase domain"/>
    <property type="match status" value="2"/>
</dbReference>
<sequence>MILEIDAGNTFVKWRRLADSVVVDRGRFLTQQFDADIPVAWDTPFSAIRVASVAGEAVNQKIAALFSESQSVDALFAQTQEQCAGVKNSYLQPTRMGVDRWLAMLAAYNRARQACCVVDCGSAITIDYIDSSGAHEGGYIVPGQRLMKQGLLSNTAEIEVDQSISDFNVLPGTHTSAAVAHGINYLFLALAERVAKELDGSRQGYQLLVTGGDGALFASLVDGATYLPDLVLDGLVWSVGP</sequence>
<keyword evidence="18" id="KW-1185">Reference proteome</keyword>
<keyword evidence="11 16" id="KW-0067">ATP-binding</keyword>
<dbReference type="Proteomes" id="UP001449225">
    <property type="component" value="Unassembled WGS sequence"/>
</dbReference>
<evidence type="ECO:0000256" key="11">
    <source>
        <dbReference type="ARBA" id="ARBA00022840"/>
    </source>
</evidence>
<proteinExistence type="inferred from homology"/>
<organism evidence="17 18">
    <name type="scientific">Neptuniibacter pectenicola</name>
    <dbReference type="NCBI Taxonomy" id="1806669"/>
    <lineage>
        <taxon>Bacteria</taxon>
        <taxon>Pseudomonadati</taxon>
        <taxon>Pseudomonadota</taxon>
        <taxon>Gammaproteobacteria</taxon>
        <taxon>Oceanospirillales</taxon>
        <taxon>Oceanospirillaceae</taxon>
        <taxon>Neptuniibacter</taxon>
    </lineage>
</organism>
<feature type="binding site" evidence="16">
    <location>
        <begin position="97"/>
        <end position="100"/>
    </location>
    <ligand>
        <name>substrate</name>
    </ligand>
</feature>
<dbReference type="Gene3D" id="3.30.420.40">
    <property type="match status" value="2"/>
</dbReference>
<feature type="binding site" evidence="16">
    <location>
        <position position="90"/>
    </location>
    <ligand>
        <name>substrate</name>
    </ligand>
</feature>
<dbReference type="GO" id="GO:0004594">
    <property type="term" value="F:pantothenate kinase activity"/>
    <property type="evidence" value="ECO:0007669"/>
    <property type="project" value="UniProtKB-EC"/>
</dbReference>
<keyword evidence="12 16" id="KW-0630">Potassium</keyword>